<protein>
    <submittedName>
        <fullName evidence="3">Response regulator</fullName>
    </submittedName>
</protein>
<evidence type="ECO:0000313" key="4">
    <source>
        <dbReference type="Proteomes" id="UP000603940"/>
    </source>
</evidence>
<sequence length="139" mass="15035">MKQAYDVDLSGRMILVLEDEYIIASEFSEALRRAGAVVIGPFPRVKEGLAAVRTGTPIDCAVLDVNLGGERVWPLVDALPLGMPVILTTGYEAGEIPATYAHLPRMEKPVPAGDLIRAVAEQARLQRLQGEPPRSAFRG</sequence>
<dbReference type="RefSeq" id="WP_187779510.1">
    <property type="nucleotide sequence ID" value="NZ_JACTUZ010000076.1"/>
</dbReference>
<evidence type="ECO:0000259" key="2">
    <source>
        <dbReference type="PROSITE" id="PS50110"/>
    </source>
</evidence>
<dbReference type="SMART" id="SM00448">
    <property type="entry name" value="REC"/>
    <property type="match status" value="1"/>
</dbReference>
<accession>A0ABR7RA91</accession>
<keyword evidence="4" id="KW-1185">Reference proteome</keyword>
<name>A0ABR7RA91_9PROT</name>
<dbReference type="Proteomes" id="UP000603940">
    <property type="component" value="Unassembled WGS sequence"/>
</dbReference>
<dbReference type="PROSITE" id="PS50110">
    <property type="entry name" value="RESPONSE_REGULATORY"/>
    <property type="match status" value="1"/>
</dbReference>
<gene>
    <name evidence="3" type="ORF">IBL25_15815</name>
</gene>
<organism evidence="3 4">
    <name type="scientific">Pseudoroseomonas ludipueritiae</name>
    <dbReference type="NCBI Taxonomy" id="198093"/>
    <lineage>
        <taxon>Bacteria</taxon>
        <taxon>Pseudomonadati</taxon>
        <taxon>Pseudomonadota</taxon>
        <taxon>Alphaproteobacteria</taxon>
        <taxon>Acetobacterales</taxon>
        <taxon>Acetobacteraceae</taxon>
        <taxon>Pseudoroseomonas</taxon>
    </lineage>
</organism>
<evidence type="ECO:0000313" key="3">
    <source>
        <dbReference type="EMBL" id="MBC9178412.1"/>
    </source>
</evidence>
<evidence type="ECO:0000256" key="1">
    <source>
        <dbReference type="PROSITE-ProRule" id="PRU00169"/>
    </source>
</evidence>
<dbReference type="InterPro" id="IPR011006">
    <property type="entry name" value="CheY-like_superfamily"/>
</dbReference>
<reference evidence="3 4" key="1">
    <citation type="journal article" date="2009" name="Int. J. Syst. Evol. Microbiol.">
        <title>Transfer of Teichococcus ludipueritiae and Muricoccus roseus to the genus Roseomonas, as Roseomonas ludipueritiae comb. nov. and Roseomonas rosea comb. nov., respectively, and emended description of the genus Roseomonas.</title>
        <authorList>
            <person name="Sanchez-Porro C."/>
            <person name="Gallego V."/>
            <person name="Busse H.J."/>
            <person name="Kampfer P."/>
            <person name="Ventosa A."/>
        </authorList>
    </citation>
    <scope>NUCLEOTIDE SEQUENCE [LARGE SCALE GENOMIC DNA]</scope>
    <source>
        <strain evidence="3 4">DSM 14915</strain>
    </source>
</reference>
<proteinExistence type="predicted"/>
<feature type="domain" description="Response regulatory" evidence="2">
    <location>
        <begin position="13"/>
        <end position="123"/>
    </location>
</feature>
<dbReference type="EMBL" id="JACTUZ010000076">
    <property type="protein sequence ID" value="MBC9178412.1"/>
    <property type="molecule type" value="Genomic_DNA"/>
</dbReference>
<dbReference type="Gene3D" id="3.40.50.2300">
    <property type="match status" value="1"/>
</dbReference>
<dbReference type="InterPro" id="IPR001789">
    <property type="entry name" value="Sig_transdc_resp-reg_receiver"/>
</dbReference>
<dbReference type="SUPFAM" id="SSF52172">
    <property type="entry name" value="CheY-like"/>
    <property type="match status" value="1"/>
</dbReference>
<feature type="modified residue" description="4-aspartylphosphate" evidence="1">
    <location>
        <position position="64"/>
    </location>
</feature>
<comment type="caution">
    <text evidence="3">The sequence shown here is derived from an EMBL/GenBank/DDBJ whole genome shotgun (WGS) entry which is preliminary data.</text>
</comment>
<keyword evidence="1" id="KW-0597">Phosphoprotein</keyword>